<keyword evidence="4" id="KW-1185">Reference proteome</keyword>
<dbReference type="Pfam" id="PF08305">
    <property type="entry name" value="NPCBM"/>
    <property type="match status" value="2"/>
</dbReference>
<feature type="chain" id="PRO_5045590641" description="Glycosyl hydrolase family 98 putative carbohydrate-binding module domain-containing protein" evidence="1">
    <location>
        <begin position="26"/>
        <end position="570"/>
    </location>
</feature>
<dbReference type="Proteomes" id="UP000606653">
    <property type="component" value="Unassembled WGS sequence"/>
</dbReference>
<accession>A0ABQ2L527</accession>
<evidence type="ECO:0000313" key="3">
    <source>
        <dbReference type="EMBL" id="GGO03347.1"/>
    </source>
</evidence>
<dbReference type="SMART" id="SM00776">
    <property type="entry name" value="NPCBM"/>
    <property type="match status" value="1"/>
</dbReference>
<dbReference type="RefSeq" id="WP_018976611.1">
    <property type="nucleotide sequence ID" value="NZ_BMLN01000007.1"/>
</dbReference>
<organism evidence="3 4">
    <name type="scientific">Saccharibacillus kuerlensis</name>
    <dbReference type="NCBI Taxonomy" id="459527"/>
    <lineage>
        <taxon>Bacteria</taxon>
        <taxon>Bacillati</taxon>
        <taxon>Bacillota</taxon>
        <taxon>Bacilli</taxon>
        <taxon>Bacillales</taxon>
        <taxon>Paenibacillaceae</taxon>
        <taxon>Saccharibacillus</taxon>
    </lineage>
</organism>
<reference evidence="4" key="1">
    <citation type="journal article" date="2019" name="Int. J. Syst. Evol. Microbiol.">
        <title>The Global Catalogue of Microorganisms (GCM) 10K type strain sequencing project: providing services to taxonomists for standard genome sequencing and annotation.</title>
        <authorList>
            <consortium name="The Broad Institute Genomics Platform"/>
            <consortium name="The Broad Institute Genome Sequencing Center for Infectious Disease"/>
            <person name="Wu L."/>
            <person name="Ma J."/>
        </authorList>
    </citation>
    <scope>NUCLEOTIDE SEQUENCE [LARGE SCALE GENOMIC DNA]</scope>
    <source>
        <strain evidence="4">CGMCC 1.6964</strain>
    </source>
</reference>
<dbReference type="EMBL" id="BMLN01000007">
    <property type="protein sequence ID" value="GGO03347.1"/>
    <property type="molecule type" value="Genomic_DNA"/>
</dbReference>
<dbReference type="InterPro" id="IPR013222">
    <property type="entry name" value="Glyco_hyd_98_carb-bd"/>
</dbReference>
<keyword evidence="1" id="KW-0732">Signal</keyword>
<evidence type="ECO:0000259" key="2">
    <source>
        <dbReference type="SMART" id="SM00776"/>
    </source>
</evidence>
<feature type="domain" description="Glycosyl hydrolase family 98 putative carbohydrate-binding module" evidence="2">
    <location>
        <begin position="178"/>
        <end position="325"/>
    </location>
</feature>
<gene>
    <name evidence="3" type="ORF">GCM10010969_27510</name>
</gene>
<comment type="caution">
    <text evidence="3">The sequence shown here is derived from an EMBL/GenBank/DDBJ whole genome shotgun (WGS) entry which is preliminary data.</text>
</comment>
<dbReference type="SUPFAM" id="SSF49785">
    <property type="entry name" value="Galactose-binding domain-like"/>
    <property type="match status" value="2"/>
</dbReference>
<dbReference type="InterPro" id="IPR038637">
    <property type="entry name" value="NPCBM_sf"/>
</dbReference>
<evidence type="ECO:0000313" key="4">
    <source>
        <dbReference type="Proteomes" id="UP000606653"/>
    </source>
</evidence>
<sequence>MVKKFYLVSLASFLLALFFVMPARAQGEIRLTKDLLTDSYSKRDVSFDKWSNGAFEDTDGNIIDKGIGFFPYYSDTHRMFAVFNVSDYQFTTFETTVSLENAWRTGELGSTGMIVYADNKEIFNKTFNNGTPSEKLKLSVPTGTTFITLAVTQQKGAQGRHGAIFGNPVLTNNLPSSPSFSSVSLAGIGTASYSNRDTKYGSWNDNPFKLPGEEFVGHGYGFSRYYSDTYEMYAEFNIADYNYTTLETKVSIDDNYRVGDRGKTQFLIYADGKKIYSKWFTNLTPAENVQVAIPKGTTYLKLQVVQDPGLQGSHRAIFVNPIMTNKLPSKESEDFIRLRSIGMAEYSGSRDIYYRNWSNSSFQMTDGSLISEAYGFYPYYSSTTNMFAKFYTGDYNFNTLQTKISLDNKWRTGDRGKTVVKIYADDKPIYSYTFTNKTLAQNVLAKVPKGTQYVTLKVVETQGSAGGHGVIFENPMLIDKKVSTSLKASQIKVMNNKGASDKVVVSGLNKNEIIKVYAANGNLLASAKGSQNVILTIKQLGKNKGVVYVTRTSADMLESSKVSVNFSAEK</sequence>
<proteinExistence type="predicted"/>
<protein>
    <recommendedName>
        <fullName evidence="2">Glycosyl hydrolase family 98 putative carbohydrate-binding module domain-containing protein</fullName>
    </recommendedName>
</protein>
<name>A0ABQ2L527_9BACL</name>
<evidence type="ECO:0000256" key="1">
    <source>
        <dbReference type="SAM" id="SignalP"/>
    </source>
</evidence>
<feature type="signal peptide" evidence="1">
    <location>
        <begin position="1"/>
        <end position="25"/>
    </location>
</feature>
<dbReference type="Gene3D" id="2.60.120.1060">
    <property type="entry name" value="NPCBM/NEW2 domain"/>
    <property type="match status" value="3"/>
</dbReference>
<dbReference type="InterPro" id="IPR008979">
    <property type="entry name" value="Galactose-bd-like_sf"/>
</dbReference>